<dbReference type="PROSITE" id="PS50873">
    <property type="entry name" value="PEROXIDASE_4"/>
    <property type="match status" value="1"/>
</dbReference>
<dbReference type="GO" id="GO:0004601">
    <property type="term" value="F:peroxidase activity"/>
    <property type="evidence" value="ECO:0000318"/>
    <property type="project" value="GO_Central"/>
</dbReference>
<dbReference type="PRINTS" id="PR00461">
    <property type="entry name" value="PLPEROXIDASE"/>
</dbReference>
<dbReference type="GO" id="GO:0020037">
    <property type="term" value="F:heme binding"/>
    <property type="evidence" value="ECO:0007669"/>
    <property type="project" value="InterPro"/>
</dbReference>
<comment type="cofactor">
    <cofactor evidence="9">
        <name>Ca(2+)</name>
        <dbReference type="ChEBI" id="CHEBI:29108"/>
    </cofactor>
    <text evidence="9">Binds 2 calcium ions per subunit.</text>
</comment>
<dbReference type="GO" id="GO:0009505">
    <property type="term" value="C:plant-type cell wall"/>
    <property type="evidence" value="ECO:0000318"/>
    <property type="project" value="GO_Central"/>
</dbReference>
<dbReference type="SMR" id="A0A067E427"/>
<keyword evidence="13" id="KW-0472">Membrane</keyword>
<feature type="transmembrane region" description="Helical" evidence="13">
    <location>
        <begin position="406"/>
        <end position="423"/>
    </location>
</feature>
<protein>
    <recommendedName>
        <fullName evidence="2">peroxidase</fullName>
        <ecNumber evidence="2">1.11.1.7</ecNumber>
    </recommendedName>
</protein>
<dbReference type="Pfam" id="PF00141">
    <property type="entry name" value="peroxidase"/>
    <property type="match status" value="1"/>
</dbReference>
<feature type="binding site" evidence="9">
    <location>
        <position position="109"/>
    </location>
    <ligand>
        <name>Ca(2+)</name>
        <dbReference type="ChEBI" id="CHEBI:29108"/>
        <label>1</label>
    </ligand>
</feature>
<keyword evidence="13" id="KW-0812">Transmembrane</keyword>
<evidence type="ECO:0000256" key="11">
    <source>
        <dbReference type="PIRSR" id="PIRSR600823-5"/>
    </source>
</evidence>
<evidence type="ECO:0000256" key="5">
    <source>
        <dbReference type="ARBA" id="ARBA00022723"/>
    </source>
</evidence>
<feature type="site" description="Transition state stabilizer" evidence="10">
    <location>
        <position position="99"/>
    </location>
</feature>
<evidence type="ECO:0000256" key="9">
    <source>
        <dbReference type="PIRSR" id="PIRSR600823-3"/>
    </source>
</evidence>
<evidence type="ECO:0000256" key="12">
    <source>
        <dbReference type="RuleBase" id="RU004241"/>
    </source>
</evidence>
<feature type="binding site" evidence="8">
    <location>
        <position position="199"/>
    </location>
    <ligand>
        <name>substrate</name>
    </ligand>
</feature>
<organism evidence="15 16">
    <name type="scientific">Citrus sinensis</name>
    <name type="common">Sweet orange</name>
    <name type="synonym">Citrus aurantium var. sinensis</name>
    <dbReference type="NCBI Taxonomy" id="2711"/>
    <lineage>
        <taxon>Eukaryota</taxon>
        <taxon>Viridiplantae</taxon>
        <taxon>Streptophyta</taxon>
        <taxon>Embryophyta</taxon>
        <taxon>Tracheophyta</taxon>
        <taxon>Spermatophyta</taxon>
        <taxon>Magnoliopsida</taxon>
        <taxon>eudicotyledons</taxon>
        <taxon>Gunneridae</taxon>
        <taxon>Pentapetalae</taxon>
        <taxon>rosids</taxon>
        <taxon>malvids</taxon>
        <taxon>Sapindales</taxon>
        <taxon>Rutaceae</taxon>
        <taxon>Aurantioideae</taxon>
        <taxon>Citrus</taxon>
    </lineage>
</organism>
<evidence type="ECO:0000256" key="1">
    <source>
        <dbReference type="ARBA" id="ARBA00000189"/>
    </source>
</evidence>
<dbReference type="PANTHER" id="PTHR31235">
    <property type="entry name" value="PEROXIDASE 25-RELATED"/>
    <property type="match status" value="1"/>
</dbReference>
<dbReference type="EMBL" id="KK785138">
    <property type="protein sequence ID" value="KDO48610.1"/>
    <property type="molecule type" value="Genomic_DNA"/>
</dbReference>
<dbReference type="Gene3D" id="1.10.520.10">
    <property type="match status" value="1"/>
</dbReference>
<keyword evidence="5 9" id="KW-0479">Metal-binding</keyword>
<dbReference type="GO" id="GO:0140825">
    <property type="term" value="F:lactoperoxidase activity"/>
    <property type="evidence" value="ECO:0007669"/>
    <property type="project" value="UniProtKB-EC"/>
</dbReference>
<feature type="binding site" evidence="9">
    <location>
        <position position="104"/>
    </location>
    <ligand>
        <name>Ca(2+)</name>
        <dbReference type="ChEBI" id="CHEBI:29108"/>
        <label>1</label>
    </ligand>
</feature>
<dbReference type="GO" id="GO:0006950">
    <property type="term" value="P:response to stress"/>
    <property type="evidence" value="ECO:0000318"/>
    <property type="project" value="GO_Central"/>
</dbReference>
<proteinExistence type="inferred from homology"/>
<keyword evidence="9" id="KW-0106">Calcium</keyword>
<feature type="disulfide bond" evidence="11">
    <location>
        <begin position="105"/>
        <end position="110"/>
    </location>
</feature>
<comment type="similarity">
    <text evidence="12">Belongs to the peroxidase family.</text>
</comment>
<keyword evidence="6" id="KW-0560">Oxidoreductase</keyword>
<evidence type="ECO:0000313" key="16">
    <source>
        <dbReference type="Proteomes" id="UP000027120"/>
    </source>
</evidence>
<feature type="binding site" description="axial binding residue" evidence="9">
    <location>
        <position position="229"/>
    </location>
    <ligand>
        <name>heme b</name>
        <dbReference type="ChEBI" id="CHEBI:60344"/>
    </ligand>
    <ligandPart>
        <name>Fe</name>
        <dbReference type="ChEBI" id="CHEBI:18248"/>
    </ligandPart>
</feature>
<evidence type="ECO:0000256" key="6">
    <source>
        <dbReference type="ARBA" id="ARBA00023002"/>
    </source>
</evidence>
<feature type="binding site" evidence="9">
    <location>
        <position position="111"/>
    </location>
    <ligand>
        <name>Ca(2+)</name>
        <dbReference type="ChEBI" id="CHEBI:29108"/>
        <label>1</label>
    </ligand>
</feature>
<dbReference type="Gene3D" id="1.10.420.10">
    <property type="entry name" value="Peroxidase, domain 2"/>
    <property type="match status" value="1"/>
</dbReference>
<evidence type="ECO:0000256" key="2">
    <source>
        <dbReference type="ARBA" id="ARBA00012313"/>
    </source>
</evidence>
<evidence type="ECO:0000313" key="15">
    <source>
        <dbReference type="EMBL" id="KDO48610.1"/>
    </source>
</evidence>
<dbReference type="AlphaFoldDB" id="A0A067E427"/>
<dbReference type="InterPro" id="IPR002016">
    <property type="entry name" value="Haem_peroxidase"/>
</dbReference>
<gene>
    <name evidence="15" type="ORF">CISIN_1g043399mg</name>
</gene>
<name>A0A067E427_CITSI</name>
<feature type="non-terminal residue" evidence="15">
    <location>
        <position position="1"/>
    </location>
</feature>
<comment type="cofactor">
    <cofactor evidence="9">
        <name>heme b</name>
        <dbReference type="ChEBI" id="CHEBI:60344"/>
    </cofactor>
    <text evidence="9">Binds 1 heme b (iron(II)-protoporphyrin IX) group per subunit.</text>
</comment>
<sequence length="438" mass="48938">NRNADTKKALNINSTSNFLHYVCYEYPASDPSLFRIAAGAGALFLSNGGKIEEGDCGEPYDSLQYDFNRDSCPQAEGRIRAMVWYLRKSRSGVAPAFLRLVFRDCSIEGCDSSVLLDEADGVDSEKMSLPSESLNRFYVINIIKEDLEEICPGVVSYSDTLALAAREGVVLAGGPFYPLHTGRRDSRLALADIATFELPLPNADLPETLASFASRGFDLRETVTFLDAHGIGVIHCIFFKSHLCNLGRINESLDPGFLNLLRSKCRNVHSGSAVLCSSTNHLFNVFNLTEALKAVVVIAIIYYALGSQPQQIYMGQNGVPAGDQGRKRKTEPTLRELQQQLHTQKRQRITHPRSRRFIGGMDQPVLFELKITCEMMQFVLTLSPEDSLDYGTFTYDMTVCKLTHCYFLYLYLFFLGLILNVSITRDTVDSAVLVYMFL</sequence>
<keyword evidence="3" id="KW-0575">Peroxidase</keyword>
<evidence type="ECO:0000256" key="13">
    <source>
        <dbReference type="SAM" id="Phobius"/>
    </source>
</evidence>
<feature type="binding site" evidence="9">
    <location>
        <position position="125"/>
    </location>
    <ligand>
        <name>Ca(2+)</name>
        <dbReference type="ChEBI" id="CHEBI:29108"/>
        <label>1</label>
    </ligand>
</feature>
<feature type="disulfide bond" evidence="11">
    <location>
        <begin position="72"/>
        <end position="151"/>
    </location>
</feature>
<dbReference type="Proteomes" id="UP000027120">
    <property type="component" value="Unassembled WGS sequence"/>
</dbReference>
<evidence type="ECO:0000256" key="3">
    <source>
        <dbReference type="ARBA" id="ARBA00022559"/>
    </source>
</evidence>
<evidence type="ECO:0000259" key="14">
    <source>
        <dbReference type="PROSITE" id="PS50873"/>
    </source>
</evidence>
<keyword evidence="11" id="KW-1015">Disulfide bond</keyword>
<keyword evidence="13" id="KW-1133">Transmembrane helix</keyword>
<keyword evidence="4" id="KW-0349">Heme</keyword>
<evidence type="ECO:0000256" key="4">
    <source>
        <dbReference type="ARBA" id="ARBA00022617"/>
    </source>
</evidence>
<dbReference type="PRINTS" id="PR00458">
    <property type="entry name" value="PEROXIDASE"/>
</dbReference>
<dbReference type="GO" id="GO:0046872">
    <property type="term" value="F:metal ion binding"/>
    <property type="evidence" value="ECO:0007669"/>
    <property type="project" value="UniProtKB-KW"/>
</dbReference>
<reference evidence="15 16" key="1">
    <citation type="submission" date="2014-04" db="EMBL/GenBank/DDBJ databases">
        <authorList>
            <consortium name="International Citrus Genome Consortium"/>
            <person name="Gmitter F."/>
            <person name="Chen C."/>
            <person name="Farmerie W."/>
            <person name="Harkins T."/>
            <person name="Desany B."/>
            <person name="Mohiuddin M."/>
            <person name="Kodira C."/>
            <person name="Borodovsky M."/>
            <person name="Lomsadze A."/>
            <person name="Burns P."/>
            <person name="Jenkins J."/>
            <person name="Prochnik S."/>
            <person name="Shu S."/>
            <person name="Chapman J."/>
            <person name="Pitluck S."/>
            <person name="Schmutz J."/>
            <person name="Rokhsar D."/>
        </authorList>
    </citation>
    <scope>NUCLEOTIDE SEQUENCE</scope>
</reference>
<feature type="binding site" evidence="9">
    <location>
        <position position="113"/>
    </location>
    <ligand>
        <name>Ca(2+)</name>
        <dbReference type="ChEBI" id="CHEBI:29108"/>
        <label>1</label>
    </ligand>
</feature>
<evidence type="ECO:0000256" key="7">
    <source>
        <dbReference type="ARBA" id="ARBA00023004"/>
    </source>
</evidence>
<keyword evidence="7 9" id="KW-0408">Iron</keyword>
<feature type="disulfide bond" evidence="11">
    <location>
        <begin position="236"/>
        <end position="265"/>
    </location>
</feature>
<dbReference type="GO" id="GO:0006979">
    <property type="term" value="P:response to oxidative stress"/>
    <property type="evidence" value="ECO:0007669"/>
    <property type="project" value="InterPro"/>
</dbReference>
<dbReference type="SUPFAM" id="SSF48113">
    <property type="entry name" value="Heme-dependent peroxidases"/>
    <property type="match status" value="1"/>
</dbReference>
<evidence type="ECO:0000256" key="8">
    <source>
        <dbReference type="PIRSR" id="PIRSR600823-2"/>
    </source>
</evidence>
<evidence type="ECO:0000256" key="10">
    <source>
        <dbReference type="PIRSR" id="PIRSR600823-4"/>
    </source>
</evidence>
<comment type="catalytic activity">
    <reaction evidence="1">
        <text>2 a phenolic donor + H2O2 = 2 a phenolic radical donor + 2 H2O</text>
        <dbReference type="Rhea" id="RHEA:56136"/>
        <dbReference type="ChEBI" id="CHEBI:15377"/>
        <dbReference type="ChEBI" id="CHEBI:16240"/>
        <dbReference type="ChEBI" id="CHEBI:139520"/>
        <dbReference type="ChEBI" id="CHEBI:139521"/>
        <dbReference type="EC" id="1.11.1.7"/>
    </reaction>
</comment>
<dbReference type="InterPro" id="IPR010255">
    <property type="entry name" value="Haem_peroxidase_sf"/>
</dbReference>
<dbReference type="EC" id="1.11.1.7" evidence="2"/>
<accession>A0A067E427</accession>
<feature type="domain" description="Plant heme peroxidase family profile" evidence="14">
    <location>
        <begin position="62"/>
        <end position="284"/>
    </location>
</feature>
<keyword evidence="16" id="KW-1185">Reference proteome</keyword>
<dbReference type="InterPro" id="IPR000823">
    <property type="entry name" value="Peroxidase_pln"/>
</dbReference>